<dbReference type="GO" id="GO:0016020">
    <property type="term" value="C:membrane"/>
    <property type="evidence" value="ECO:0007669"/>
    <property type="project" value="TreeGrafter"/>
</dbReference>
<dbReference type="Pfam" id="PF00561">
    <property type="entry name" value="Abhydrolase_1"/>
    <property type="match status" value="1"/>
</dbReference>
<dbReference type="PRINTS" id="PR00412">
    <property type="entry name" value="EPOXHYDRLASE"/>
</dbReference>
<feature type="domain" description="AB hydrolase-1" evidence="2">
    <location>
        <begin position="34"/>
        <end position="300"/>
    </location>
</feature>
<dbReference type="PANTHER" id="PTHR43798">
    <property type="entry name" value="MONOACYLGLYCEROL LIPASE"/>
    <property type="match status" value="1"/>
</dbReference>
<sequence length="317" mass="34402">MAHPDADAGRFAVRETRARGFAQRYVRVGEGGVPLLAVHGWPESKRIWWRVLEPLAEAGFDVIAPDLRGFGDSEVGPPDDDRGDVVAHSRDLLALLDDLGVERAVLAAGDLGGPVIQDMAARAPERTHRMVVFNTVVLPPPDAGPIARPPREATDYFGWQATEADALAAELATPEARRRYISTFYTSRHWAHPGAFLDDPDGRWGFGAGGEVVAFHTEPFGDAATFRASIRPYEAAVRPELLVEAPLMGPNPDVEVLILHGTSDQVIGPDFDRAAAAVYPHHVGPFRLRDCGHFVPWEAPGPFTSGVRAFCRDLLAG</sequence>
<keyword evidence="4" id="KW-1185">Reference proteome</keyword>
<gene>
    <name evidence="3" type="ORF">PO878_01660</name>
</gene>
<evidence type="ECO:0000313" key="3">
    <source>
        <dbReference type="EMBL" id="WCO67424.1"/>
    </source>
</evidence>
<reference evidence="3" key="1">
    <citation type="submission" date="2023-01" db="EMBL/GenBank/DDBJ databases">
        <title>The diversity of Class Acidimicrobiia in South China Sea sediment environments and the proposal of Iamia marina sp. nov., a novel species of the genus Iamia.</title>
        <authorList>
            <person name="He Y."/>
            <person name="Tian X."/>
        </authorList>
    </citation>
    <scope>NUCLEOTIDE SEQUENCE</scope>
    <source>
        <strain evidence="3">DSM 19957</strain>
    </source>
</reference>
<protein>
    <submittedName>
        <fullName evidence="3">Alpha/beta hydrolase</fullName>
    </submittedName>
</protein>
<dbReference type="PANTHER" id="PTHR43798:SF31">
    <property type="entry name" value="AB HYDROLASE SUPERFAMILY PROTEIN YCLE"/>
    <property type="match status" value="1"/>
</dbReference>
<dbReference type="RefSeq" id="WP_272736945.1">
    <property type="nucleotide sequence ID" value="NZ_CP116942.1"/>
</dbReference>
<dbReference type="InterPro" id="IPR050266">
    <property type="entry name" value="AB_hydrolase_sf"/>
</dbReference>
<dbReference type="PRINTS" id="PR00111">
    <property type="entry name" value="ABHYDROLASE"/>
</dbReference>
<dbReference type="InterPro" id="IPR000639">
    <property type="entry name" value="Epox_hydrolase-like"/>
</dbReference>
<dbReference type="InterPro" id="IPR029058">
    <property type="entry name" value="AB_hydrolase_fold"/>
</dbReference>
<proteinExistence type="predicted"/>
<dbReference type="Gene3D" id="3.40.50.1820">
    <property type="entry name" value="alpha/beta hydrolase"/>
    <property type="match status" value="1"/>
</dbReference>
<dbReference type="KEGG" id="ima:PO878_01660"/>
<dbReference type="EMBL" id="CP116942">
    <property type="protein sequence ID" value="WCO67424.1"/>
    <property type="molecule type" value="Genomic_DNA"/>
</dbReference>
<accession>A0AAE9YAI3</accession>
<dbReference type="AlphaFoldDB" id="A0AAE9YAI3"/>
<evidence type="ECO:0000259" key="2">
    <source>
        <dbReference type="Pfam" id="PF00561"/>
    </source>
</evidence>
<keyword evidence="1 3" id="KW-0378">Hydrolase</keyword>
<dbReference type="SUPFAM" id="SSF53474">
    <property type="entry name" value="alpha/beta-Hydrolases"/>
    <property type="match status" value="1"/>
</dbReference>
<dbReference type="InterPro" id="IPR000073">
    <property type="entry name" value="AB_hydrolase_1"/>
</dbReference>
<dbReference type="Proteomes" id="UP001216390">
    <property type="component" value="Chromosome"/>
</dbReference>
<dbReference type="GO" id="GO:0016787">
    <property type="term" value="F:hydrolase activity"/>
    <property type="evidence" value="ECO:0007669"/>
    <property type="project" value="UniProtKB-KW"/>
</dbReference>
<name>A0AAE9YAI3_9ACTN</name>
<evidence type="ECO:0000256" key="1">
    <source>
        <dbReference type="ARBA" id="ARBA00022801"/>
    </source>
</evidence>
<evidence type="ECO:0000313" key="4">
    <source>
        <dbReference type="Proteomes" id="UP001216390"/>
    </source>
</evidence>
<organism evidence="3 4">
    <name type="scientific">Iamia majanohamensis</name>
    <dbReference type="NCBI Taxonomy" id="467976"/>
    <lineage>
        <taxon>Bacteria</taxon>
        <taxon>Bacillati</taxon>
        <taxon>Actinomycetota</taxon>
        <taxon>Acidimicrobiia</taxon>
        <taxon>Acidimicrobiales</taxon>
        <taxon>Iamiaceae</taxon>
        <taxon>Iamia</taxon>
    </lineage>
</organism>